<dbReference type="GO" id="GO:0015889">
    <property type="term" value="P:cobalamin transport"/>
    <property type="evidence" value="ECO:0007669"/>
    <property type="project" value="TreeGrafter"/>
</dbReference>
<dbReference type="InterPro" id="IPR027954">
    <property type="entry name" value="Transcobalamin-like_C"/>
</dbReference>
<organism evidence="3 4">
    <name type="scientific">Lymnaea stagnalis</name>
    <name type="common">Great pond snail</name>
    <name type="synonym">Helix stagnalis</name>
    <dbReference type="NCBI Taxonomy" id="6523"/>
    <lineage>
        <taxon>Eukaryota</taxon>
        <taxon>Metazoa</taxon>
        <taxon>Spiralia</taxon>
        <taxon>Lophotrochozoa</taxon>
        <taxon>Mollusca</taxon>
        <taxon>Gastropoda</taxon>
        <taxon>Heterobranchia</taxon>
        <taxon>Euthyneura</taxon>
        <taxon>Panpulmonata</taxon>
        <taxon>Hygrophila</taxon>
        <taxon>Lymnaeoidea</taxon>
        <taxon>Lymnaeidae</taxon>
        <taxon>Lymnaea</taxon>
    </lineage>
</organism>
<keyword evidence="1" id="KW-0732">Signal</keyword>
<keyword evidence="4" id="KW-1185">Reference proteome</keyword>
<dbReference type="AlphaFoldDB" id="A0AAV2IIA1"/>
<dbReference type="Proteomes" id="UP001497497">
    <property type="component" value="Unassembled WGS sequence"/>
</dbReference>
<dbReference type="Gene3D" id="2.170.130.30">
    <property type="match status" value="1"/>
</dbReference>
<dbReference type="PANTHER" id="PTHR10559:SF18">
    <property type="entry name" value="TRANSCOBALAMIN II"/>
    <property type="match status" value="1"/>
</dbReference>
<evidence type="ECO:0000256" key="1">
    <source>
        <dbReference type="SAM" id="SignalP"/>
    </source>
</evidence>
<feature type="chain" id="PRO_5043696450" description="Transcobalamin-like C-terminal domain-containing protein" evidence="1">
    <location>
        <begin position="22"/>
        <end position="157"/>
    </location>
</feature>
<dbReference type="GO" id="GO:0005615">
    <property type="term" value="C:extracellular space"/>
    <property type="evidence" value="ECO:0007669"/>
    <property type="project" value="TreeGrafter"/>
</dbReference>
<dbReference type="GO" id="GO:0031419">
    <property type="term" value="F:cobalamin binding"/>
    <property type="evidence" value="ECO:0007669"/>
    <property type="project" value="TreeGrafter"/>
</dbReference>
<dbReference type="Pfam" id="PF14478">
    <property type="entry name" value="DUF4430"/>
    <property type="match status" value="1"/>
</dbReference>
<gene>
    <name evidence="3" type="ORF">GSLYS_00018849001</name>
</gene>
<dbReference type="EMBL" id="CAXITT010000702">
    <property type="protein sequence ID" value="CAL1545366.1"/>
    <property type="molecule type" value="Genomic_DNA"/>
</dbReference>
<dbReference type="InterPro" id="IPR051588">
    <property type="entry name" value="Cobalamin_Transport"/>
</dbReference>
<evidence type="ECO:0000259" key="2">
    <source>
        <dbReference type="Pfam" id="PF14478"/>
    </source>
</evidence>
<evidence type="ECO:0000313" key="4">
    <source>
        <dbReference type="Proteomes" id="UP001497497"/>
    </source>
</evidence>
<sequence>MLVVEILLLSLCLCLISSPLGLESKRCTLGDQCHFNQPMCGMCGKPINVTLKAKNRLQPPMFTITAILENVPQRQLLYFLEDAANQVSTFKFKTTYFSGLGYYIESINNVPASISNNTYWQINSGGIPLDCGVSNYVPECGETIFFNFTTYGDADHF</sequence>
<feature type="domain" description="Transcobalamin-like C-terminal" evidence="2">
    <location>
        <begin position="88"/>
        <end position="149"/>
    </location>
</feature>
<proteinExistence type="predicted"/>
<comment type="caution">
    <text evidence="3">The sequence shown here is derived from an EMBL/GenBank/DDBJ whole genome shotgun (WGS) entry which is preliminary data.</text>
</comment>
<name>A0AAV2IIA1_LYMST</name>
<feature type="signal peptide" evidence="1">
    <location>
        <begin position="1"/>
        <end position="21"/>
    </location>
</feature>
<reference evidence="3 4" key="1">
    <citation type="submission" date="2024-04" db="EMBL/GenBank/DDBJ databases">
        <authorList>
            <consortium name="Genoscope - CEA"/>
            <person name="William W."/>
        </authorList>
    </citation>
    <scope>NUCLEOTIDE SEQUENCE [LARGE SCALE GENOMIC DNA]</scope>
</reference>
<dbReference type="PANTHER" id="PTHR10559">
    <property type="entry name" value="TRANSCOBALAMIN-1/GASTRIC INTRINSIC FACTOR"/>
    <property type="match status" value="1"/>
</dbReference>
<evidence type="ECO:0000313" key="3">
    <source>
        <dbReference type="EMBL" id="CAL1545366.1"/>
    </source>
</evidence>
<protein>
    <recommendedName>
        <fullName evidence="2">Transcobalamin-like C-terminal domain-containing protein</fullName>
    </recommendedName>
</protein>
<accession>A0AAV2IIA1</accession>